<keyword evidence="3" id="KW-1185">Reference proteome</keyword>
<keyword evidence="1" id="KW-1133">Transmembrane helix</keyword>
<dbReference type="RefSeq" id="WP_027464365.1">
    <property type="nucleotide sequence ID" value="NZ_CP021084.1"/>
</dbReference>
<reference evidence="2 3" key="1">
    <citation type="submission" date="2017-05" db="EMBL/GenBank/DDBJ databases">
        <title>The complete genome sequence of Deinococcus ficus isolated from the rhizosphere of the Ficus religiosa L. in Taiwan.</title>
        <authorList>
            <person name="Wu K.-M."/>
            <person name="Liao T.-L."/>
            <person name="Liu Y.-M."/>
            <person name="Young C.-C."/>
            <person name="Tsai S.-F."/>
        </authorList>
    </citation>
    <scope>NUCLEOTIDE SEQUENCE [LARGE SCALE GENOMIC DNA]</scope>
    <source>
        <strain evidence="2 3">CC-FR2-10</strain>
        <plasmid evidence="3">pdfi3</plasmid>
    </source>
</reference>
<dbReference type="Proteomes" id="UP000259030">
    <property type="component" value="Plasmid pDFI3"/>
</dbReference>
<evidence type="ECO:0000313" key="2">
    <source>
        <dbReference type="EMBL" id="ASN83167.1"/>
    </source>
</evidence>
<geneLocation type="plasmid" evidence="3">
    <name>pdfi3</name>
</geneLocation>
<dbReference type="EMBL" id="CP021084">
    <property type="protein sequence ID" value="ASN83167.1"/>
    <property type="molecule type" value="Genomic_DNA"/>
</dbReference>
<sequence length="105" mass="11047">MADLAALIAAALLATVSAAVLWRNLDFLTGKPKVGARKFVQTLKLQGPQNTLLAILALAALITAQVLYHRSGALSLLLCAAALCLLTALAFIGLQVQEHRDPDDS</sequence>
<feature type="transmembrane region" description="Helical" evidence="1">
    <location>
        <begin position="51"/>
        <end position="68"/>
    </location>
</feature>
<feature type="transmembrane region" description="Helical" evidence="1">
    <location>
        <begin position="75"/>
        <end position="96"/>
    </location>
</feature>
<keyword evidence="2" id="KW-0614">Plasmid</keyword>
<evidence type="ECO:0000256" key="1">
    <source>
        <dbReference type="SAM" id="Phobius"/>
    </source>
</evidence>
<dbReference type="AlphaFoldDB" id="A0A221T2L7"/>
<evidence type="ECO:0008006" key="4">
    <source>
        <dbReference type="Google" id="ProtNLM"/>
    </source>
</evidence>
<gene>
    <name evidence="2" type="ORF">DFI_18375</name>
</gene>
<keyword evidence="1" id="KW-0812">Transmembrane</keyword>
<evidence type="ECO:0000313" key="3">
    <source>
        <dbReference type="Proteomes" id="UP000259030"/>
    </source>
</evidence>
<keyword evidence="1" id="KW-0472">Membrane</keyword>
<proteinExistence type="predicted"/>
<name>A0A221T2L7_9DEIO</name>
<organism evidence="2 3">
    <name type="scientific">Deinococcus ficus</name>
    <dbReference type="NCBI Taxonomy" id="317577"/>
    <lineage>
        <taxon>Bacteria</taxon>
        <taxon>Thermotogati</taxon>
        <taxon>Deinococcota</taxon>
        <taxon>Deinococci</taxon>
        <taxon>Deinococcales</taxon>
        <taxon>Deinococcaceae</taxon>
        <taxon>Deinococcus</taxon>
    </lineage>
</organism>
<accession>A0A221T2L7</accession>
<protein>
    <recommendedName>
        <fullName evidence="4">DUF3784 domain-containing protein</fullName>
    </recommendedName>
</protein>
<dbReference type="KEGG" id="dfc:DFI_18375"/>